<dbReference type="EMBL" id="MU002054">
    <property type="protein sequence ID" value="KAF2790803.1"/>
    <property type="molecule type" value="Genomic_DNA"/>
</dbReference>
<dbReference type="PANTHER" id="PTHR10978:SF5">
    <property type="entry name" value="SUCCINATE DEHYDROGENASE CYTOCHROME B560 SUBUNIT, MITOCHONDRIAL"/>
    <property type="match status" value="1"/>
</dbReference>
<dbReference type="GO" id="GO:0006099">
    <property type="term" value="P:tricarboxylic acid cycle"/>
    <property type="evidence" value="ECO:0007669"/>
    <property type="project" value="InterPro"/>
</dbReference>
<accession>A0A6A6X3U1</accession>
<dbReference type="InterPro" id="IPR014314">
    <property type="entry name" value="Succ_DH_cytb556"/>
</dbReference>
<dbReference type="CDD" id="cd03499">
    <property type="entry name" value="SQR_TypeC_SdhC"/>
    <property type="match status" value="1"/>
</dbReference>
<reference evidence="9" key="1">
    <citation type="journal article" date="2020" name="Stud. Mycol.">
        <title>101 Dothideomycetes genomes: a test case for predicting lifestyles and emergence of pathogens.</title>
        <authorList>
            <person name="Haridas S."/>
            <person name="Albert R."/>
            <person name="Binder M."/>
            <person name="Bloem J."/>
            <person name="Labutti K."/>
            <person name="Salamov A."/>
            <person name="Andreopoulos B."/>
            <person name="Baker S."/>
            <person name="Barry K."/>
            <person name="Bills G."/>
            <person name="Bluhm B."/>
            <person name="Cannon C."/>
            <person name="Castanera R."/>
            <person name="Culley D."/>
            <person name="Daum C."/>
            <person name="Ezra D."/>
            <person name="Gonzalez J."/>
            <person name="Henrissat B."/>
            <person name="Kuo A."/>
            <person name="Liang C."/>
            <person name="Lipzen A."/>
            <person name="Lutzoni F."/>
            <person name="Magnuson J."/>
            <person name="Mondo S."/>
            <person name="Nolan M."/>
            <person name="Ohm R."/>
            <person name="Pangilinan J."/>
            <person name="Park H.-J."/>
            <person name="Ramirez L."/>
            <person name="Alfaro M."/>
            <person name="Sun H."/>
            <person name="Tritt A."/>
            <person name="Yoshinaga Y."/>
            <person name="Zwiers L.-H."/>
            <person name="Turgeon B."/>
            <person name="Goodwin S."/>
            <person name="Spatafora J."/>
            <person name="Crous P."/>
            <person name="Grigoriev I."/>
        </authorList>
    </citation>
    <scope>NUCLEOTIDE SEQUENCE</scope>
    <source>
        <strain evidence="9">CBS 109.77</strain>
    </source>
</reference>
<organism evidence="9 10">
    <name type="scientific">Melanomma pulvis-pyrius CBS 109.77</name>
    <dbReference type="NCBI Taxonomy" id="1314802"/>
    <lineage>
        <taxon>Eukaryota</taxon>
        <taxon>Fungi</taxon>
        <taxon>Dikarya</taxon>
        <taxon>Ascomycota</taxon>
        <taxon>Pezizomycotina</taxon>
        <taxon>Dothideomycetes</taxon>
        <taxon>Pleosporomycetidae</taxon>
        <taxon>Pleosporales</taxon>
        <taxon>Melanommataceae</taxon>
        <taxon>Melanomma</taxon>
    </lineage>
</organism>
<protein>
    <submittedName>
        <fullName evidence="9">Succinate dehydrogenase subunit C</fullName>
    </submittedName>
</protein>
<comment type="subcellular location">
    <subcellularLocation>
        <location evidence="1">Membrane</location>
    </subcellularLocation>
</comment>
<evidence type="ECO:0000256" key="5">
    <source>
        <dbReference type="ARBA" id="ARBA00022989"/>
    </source>
</evidence>
<feature type="transmembrane region" description="Helical" evidence="8">
    <location>
        <begin position="155"/>
        <end position="176"/>
    </location>
</feature>
<evidence type="ECO:0000256" key="7">
    <source>
        <dbReference type="ARBA" id="ARBA00023136"/>
    </source>
</evidence>
<dbReference type="GO" id="GO:0016020">
    <property type="term" value="C:membrane"/>
    <property type="evidence" value="ECO:0007669"/>
    <property type="project" value="UniProtKB-SubCell"/>
</dbReference>
<evidence type="ECO:0000313" key="10">
    <source>
        <dbReference type="Proteomes" id="UP000799757"/>
    </source>
</evidence>
<name>A0A6A6X3U1_9PLEO</name>
<keyword evidence="10" id="KW-1185">Reference proteome</keyword>
<dbReference type="OrthoDB" id="588261at2759"/>
<dbReference type="Proteomes" id="UP000799757">
    <property type="component" value="Unassembled WGS sequence"/>
</dbReference>
<evidence type="ECO:0000256" key="1">
    <source>
        <dbReference type="ARBA" id="ARBA00004370"/>
    </source>
</evidence>
<evidence type="ECO:0000256" key="2">
    <source>
        <dbReference type="ARBA" id="ARBA00022617"/>
    </source>
</evidence>
<keyword evidence="4" id="KW-0479">Metal-binding</keyword>
<evidence type="ECO:0000256" key="3">
    <source>
        <dbReference type="ARBA" id="ARBA00022692"/>
    </source>
</evidence>
<keyword evidence="6" id="KW-0408">Iron</keyword>
<keyword evidence="5 8" id="KW-1133">Transmembrane helix</keyword>
<proteinExistence type="predicted"/>
<dbReference type="Pfam" id="PF01127">
    <property type="entry name" value="Sdh_cyt"/>
    <property type="match status" value="1"/>
</dbReference>
<evidence type="ECO:0000256" key="6">
    <source>
        <dbReference type="ARBA" id="ARBA00023004"/>
    </source>
</evidence>
<keyword evidence="2" id="KW-0349">Heme</keyword>
<gene>
    <name evidence="9" type="ORF">K505DRAFT_281938</name>
</gene>
<dbReference type="InterPro" id="IPR000701">
    <property type="entry name" value="SuccDH_FuR_B_TM-su"/>
</dbReference>
<dbReference type="AlphaFoldDB" id="A0A6A6X3U1"/>
<dbReference type="Gene3D" id="1.20.1300.10">
    <property type="entry name" value="Fumarate reductase/succinate dehydrogenase, transmembrane subunit"/>
    <property type="match status" value="1"/>
</dbReference>
<dbReference type="PANTHER" id="PTHR10978">
    <property type="entry name" value="SUCCINATE DEHYDROGENASE CYTOCHROME B560 SUBUNIT"/>
    <property type="match status" value="1"/>
</dbReference>
<dbReference type="GO" id="GO:0046872">
    <property type="term" value="F:metal ion binding"/>
    <property type="evidence" value="ECO:0007669"/>
    <property type="project" value="UniProtKB-KW"/>
</dbReference>
<dbReference type="GO" id="GO:0006121">
    <property type="term" value="P:mitochondrial electron transport, succinate to ubiquinone"/>
    <property type="evidence" value="ECO:0007669"/>
    <property type="project" value="TreeGrafter"/>
</dbReference>
<dbReference type="GO" id="GO:0005739">
    <property type="term" value="C:mitochondrion"/>
    <property type="evidence" value="ECO:0007669"/>
    <property type="project" value="GOC"/>
</dbReference>
<evidence type="ECO:0000256" key="4">
    <source>
        <dbReference type="ARBA" id="ARBA00022723"/>
    </source>
</evidence>
<sequence length="178" mass="19323">MASQRVFQLGLQRAAAPSFAKLQPAGRMVQRRLAATQSVNSAEGHEILAKQRLQRPVSPHLTIYKPQITWTASSFNRITGVALSGSLYLFGFAYLAAPTLGWHLETPSLVAAVASWPVAVKIAAKATVALPFFFHSLNGFRHLAWDLGIGFTNKVVIQTGWTVVGLTVATTLYYTLLG</sequence>
<evidence type="ECO:0000256" key="8">
    <source>
        <dbReference type="SAM" id="Phobius"/>
    </source>
</evidence>
<feature type="transmembrane region" description="Helical" evidence="8">
    <location>
        <begin position="78"/>
        <end position="97"/>
    </location>
</feature>
<dbReference type="GO" id="GO:0009055">
    <property type="term" value="F:electron transfer activity"/>
    <property type="evidence" value="ECO:0007669"/>
    <property type="project" value="InterPro"/>
</dbReference>
<dbReference type="InterPro" id="IPR034804">
    <property type="entry name" value="SQR/QFR_C/D"/>
</dbReference>
<keyword evidence="3 8" id="KW-0812">Transmembrane</keyword>
<dbReference type="SUPFAM" id="SSF81343">
    <property type="entry name" value="Fumarate reductase respiratory complex transmembrane subunits"/>
    <property type="match status" value="1"/>
</dbReference>
<keyword evidence="7 8" id="KW-0472">Membrane</keyword>
<dbReference type="NCBIfam" id="TIGR02970">
    <property type="entry name" value="succ_dehyd_cytB"/>
    <property type="match status" value="1"/>
</dbReference>
<feature type="transmembrane region" description="Helical" evidence="8">
    <location>
        <begin position="109"/>
        <end position="134"/>
    </location>
</feature>
<evidence type="ECO:0000313" key="9">
    <source>
        <dbReference type="EMBL" id="KAF2790803.1"/>
    </source>
</evidence>